<dbReference type="Proteomes" id="UP000285301">
    <property type="component" value="Unassembled WGS sequence"/>
</dbReference>
<dbReference type="PRINTS" id="PR00821">
    <property type="entry name" value="TAGLIPASE"/>
</dbReference>
<accession>A0A443QLR0</accession>
<evidence type="ECO:0000259" key="6">
    <source>
        <dbReference type="Pfam" id="PF00151"/>
    </source>
</evidence>
<dbReference type="InterPro" id="IPR029058">
    <property type="entry name" value="AB_hydrolase_fold"/>
</dbReference>
<comment type="subcellular location">
    <subcellularLocation>
        <location evidence="1">Secreted</location>
    </subcellularLocation>
</comment>
<evidence type="ECO:0000313" key="9">
    <source>
        <dbReference type="Proteomes" id="UP000285301"/>
    </source>
</evidence>
<evidence type="ECO:0000256" key="2">
    <source>
        <dbReference type="ARBA" id="ARBA00010701"/>
    </source>
</evidence>
<evidence type="ECO:0000256" key="4">
    <source>
        <dbReference type="RuleBase" id="RU004262"/>
    </source>
</evidence>
<dbReference type="SUPFAM" id="SSF53474">
    <property type="entry name" value="alpha/beta-Hydrolases"/>
    <property type="match status" value="1"/>
</dbReference>
<name>A0A443QLR0_9ACAR</name>
<evidence type="ECO:0000256" key="1">
    <source>
        <dbReference type="ARBA" id="ARBA00004613"/>
    </source>
</evidence>
<reference evidence="8 9" key="1">
    <citation type="journal article" date="2018" name="Gigascience">
        <title>Genomes of trombidid mites reveal novel predicted allergens and laterally-transferred genes associated with secondary metabolism.</title>
        <authorList>
            <person name="Dong X."/>
            <person name="Chaisiri K."/>
            <person name="Xia D."/>
            <person name="Armstrong S.D."/>
            <person name="Fang Y."/>
            <person name="Donnelly M.J."/>
            <person name="Kadowaki T."/>
            <person name="McGarry J.W."/>
            <person name="Darby A.C."/>
            <person name="Makepeace B.L."/>
        </authorList>
    </citation>
    <scope>NUCLEOTIDE SEQUENCE [LARGE SCALE GENOMIC DNA]</scope>
    <source>
        <strain evidence="8">UoL-WK</strain>
    </source>
</reference>
<evidence type="ECO:0000313" key="8">
    <source>
        <dbReference type="EMBL" id="RWS03955.1"/>
    </source>
</evidence>
<organism evidence="8 9">
    <name type="scientific">Dinothrombium tinctorium</name>
    <dbReference type="NCBI Taxonomy" id="1965070"/>
    <lineage>
        <taxon>Eukaryota</taxon>
        <taxon>Metazoa</taxon>
        <taxon>Ecdysozoa</taxon>
        <taxon>Arthropoda</taxon>
        <taxon>Chelicerata</taxon>
        <taxon>Arachnida</taxon>
        <taxon>Acari</taxon>
        <taxon>Acariformes</taxon>
        <taxon>Trombidiformes</taxon>
        <taxon>Prostigmata</taxon>
        <taxon>Anystina</taxon>
        <taxon>Parasitengona</taxon>
        <taxon>Trombidioidea</taxon>
        <taxon>Trombidiidae</taxon>
        <taxon>Dinothrombium</taxon>
    </lineage>
</organism>
<evidence type="ECO:0000313" key="7">
    <source>
        <dbReference type="EMBL" id="RWS00611.1"/>
    </source>
</evidence>
<dbReference type="GO" id="GO:0016298">
    <property type="term" value="F:lipase activity"/>
    <property type="evidence" value="ECO:0007669"/>
    <property type="project" value="InterPro"/>
</dbReference>
<reference evidence="8" key="2">
    <citation type="submission" date="2018-11" db="EMBL/GenBank/DDBJ databases">
        <title>Trombidioid mite genomics.</title>
        <authorList>
            <person name="Dong X."/>
        </authorList>
    </citation>
    <scope>NUCLEOTIDE SEQUENCE</scope>
    <source>
        <strain evidence="8">UoL-WK</strain>
    </source>
</reference>
<evidence type="ECO:0000256" key="5">
    <source>
        <dbReference type="SAM" id="SignalP"/>
    </source>
</evidence>
<keyword evidence="9" id="KW-1185">Reference proteome</keyword>
<sequence length="452" mass="50954">MFKAALSFFILHCLINKNKFVTCETCEGKTFDNIGYIDAVKHCMPKPFASCSDPQFVFTRFLIFTFANKNEPFVVNHDLENIKNAPIDSNAKTILITHGYRGSLPHPRNKGYENTKNLFLQKLNATVQIILVDYGNGSKGTYQQAIANSKVVAKQIALFVITLKTEFSISLLETTFIGLSLGARLLVLAAKNIFDVTGEKVGHIIGLDPAGPCFKQDGDYFTKFDVAHLIEVIHTDQAFFAMRMRLLCNHYASLSFTIVDYENFTDCQPVAYQCTNYDDFIKGRCASCEDNKCQLLGYSIQIFHNFSKKNIPSHPFENRKLFLRTSPSPSFCSYHFQVVGSSKNQIPALCSGLEIQIENEKNFQASVNSYKLAHDNMTGLLVIDAAEVNFQNPAPFVVAKIRTKTRKFFCSNLFDTIQINYLSNLDESIREKFSSKLCKNKGSYVLCGRVNI</sequence>
<dbReference type="InterPro" id="IPR000734">
    <property type="entry name" value="TAG_lipase"/>
</dbReference>
<dbReference type="OrthoDB" id="6422033at2759"/>
<feature type="domain" description="Lipase" evidence="6">
    <location>
        <begin position="52"/>
        <end position="238"/>
    </location>
</feature>
<feature type="signal peptide" evidence="5">
    <location>
        <begin position="1"/>
        <end position="23"/>
    </location>
</feature>
<dbReference type="STRING" id="1965070.A0A443QLR0"/>
<dbReference type="GO" id="GO:0005615">
    <property type="term" value="C:extracellular space"/>
    <property type="evidence" value="ECO:0007669"/>
    <property type="project" value="TreeGrafter"/>
</dbReference>
<dbReference type="AlphaFoldDB" id="A0A443QLR0"/>
<dbReference type="EMBL" id="NCKU01005987">
    <property type="protein sequence ID" value="RWS03955.1"/>
    <property type="molecule type" value="Genomic_DNA"/>
</dbReference>
<dbReference type="PANTHER" id="PTHR11610">
    <property type="entry name" value="LIPASE"/>
    <property type="match status" value="1"/>
</dbReference>
<proteinExistence type="inferred from homology"/>
<dbReference type="Gene3D" id="3.40.50.1820">
    <property type="entry name" value="alpha/beta hydrolase"/>
    <property type="match status" value="2"/>
</dbReference>
<dbReference type="EMBL" id="NCKU01010928">
    <property type="protein sequence ID" value="RWS00611.1"/>
    <property type="molecule type" value="Genomic_DNA"/>
</dbReference>
<dbReference type="GO" id="GO:0016042">
    <property type="term" value="P:lipid catabolic process"/>
    <property type="evidence" value="ECO:0007669"/>
    <property type="project" value="TreeGrafter"/>
</dbReference>
<evidence type="ECO:0000256" key="3">
    <source>
        <dbReference type="ARBA" id="ARBA00022525"/>
    </source>
</evidence>
<gene>
    <name evidence="8" type="ORF">B4U79_18391</name>
    <name evidence="7" type="ORF">B4U79_18652</name>
</gene>
<keyword evidence="5" id="KW-0732">Signal</keyword>
<dbReference type="Pfam" id="PF00151">
    <property type="entry name" value="Lipase"/>
    <property type="match status" value="1"/>
</dbReference>
<protein>
    <submittedName>
        <fullName evidence="8">Pancreatic triacylglycerol lipase-like protein</fullName>
    </submittedName>
</protein>
<dbReference type="InterPro" id="IPR013818">
    <property type="entry name" value="Lipase"/>
</dbReference>
<keyword evidence="3" id="KW-0964">Secreted</keyword>
<comment type="similarity">
    <text evidence="2 4">Belongs to the AB hydrolase superfamily. Lipase family.</text>
</comment>
<comment type="caution">
    <text evidence="8">The sequence shown here is derived from an EMBL/GenBank/DDBJ whole genome shotgun (WGS) entry which is preliminary data.</text>
</comment>
<feature type="chain" id="PRO_5033431022" evidence="5">
    <location>
        <begin position="24"/>
        <end position="452"/>
    </location>
</feature>